<dbReference type="Gene3D" id="3.30.230.10">
    <property type="match status" value="1"/>
</dbReference>
<dbReference type="InterPro" id="IPR009000">
    <property type="entry name" value="Transl_B-barrel_sf"/>
</dbReference>
<dbReference type="InterPro" id="IPR035649">
    <property type="entry name" value="EFG_V"/>
</dbReference>
<feature type="domain" description="Tr-type G" evidence="4">
    <location>
        <begin position="1"/>
        <end position="273"/>
    </location>
</feature>
<keyword evidence="1" id="KW-0547">Nucleotide-binding</keyword>
<dbReference type="AlphaFoldDB" id="A0A915K1F6"/>
<dbReference type="Pfam" id="PF14492">
    <property type="entry name" value="EFG_III"/>
    <property type="match status" value="1"/>
</dbReference>
<keyword evidence="5" id="KW-1185">Reference proteome</keyword>
<dbReference type="Gene3D" id="2.40.30.10">
    <property type="entry name" value="Translation factors"/>
    <property type="match status" value="1"/>
</dbReference>
<dbReference type="InterPro" id="IPR009022">
    <property type="entry name" value="EFG_III"/>
</dbReference>
<evidence type="ECO:0000256" key="2">
    <source>
        <dbReference type="ARBA" id="ARBA00022917"/>
    </source>
</evidence>
<accession>A0A915K1F6</accession>
<sequence length="727" mass="81254">ITITSAAVTFDWEQHRINLIDTPGHVDFTLEVERSLRVLDGAVTILDGSKGVEAQTLKVWSQARKFGVPSLIYLNKIDKTSKFIVACCFLWVKDFVIESKNFLAQSSFLFNYSIDASVDKCLQSIEEKLKLKPVLLNIPLSVGRTFRSLTDLINLKQIIWSEENPDGKSFDITDIENNSANFERIQHLRERLIGTLAEIDEQLAEQVLSVNCLLDIPVNFINKAVRSCLISSTFDDQSPSLQKVVPVLCGSSAQKVGVQPLLSAICKFLPSPLERPRLFTKFYGNDSLCALAFKIITHPHLESLFNFRFGCLTFLRLYSGTLKPSTKIFNVNRNRSEHIQRIYVPNSDEMIEVESVSVGNIACVPGLLSTVTGDTIVESETRAKEAKDAYKQFASKNIAAGVSRIDDIHTTSDNKLVLASIEAPDPVFFCSIESPSLALQKKFDSALEILAKEDPSLRISVDPDSLQTVLRGMGELQIEIIKDRLKTEFGLDVFLGAVQIAYKESLKFSTTTVEDRHEISESQNNKKVNVCVGLRVRRSEINIGSLKSISLANVRHDYFGHLANIPDHIRQAILDGCINACYHGPSLGYPVQDIHVTLTEFVMSPNVNTSLINACAHACLSKIFNQIPGDVLEPVMRVTITVPEIYSHLIQGELSRRRTNVNKCSWVEEDQTRIFECTAPLAELVGFSKCIRTLTSGNGDFHMQLTGYEKMFDEDVKILRRKLSGEL</sequence>
<dbReference type="Gene3D" id="3.30.70.240">
    <property type="match status" value="1"/>
</dbReference>
<dbReference type="InterPro" id="IPR014721">
    <property type="entry name" value="Ribsml_uS5_D2-typ_fold_subgr"/>
</dbReference>
<dbReference type="InterPro" id="IPR020568">
    <property type="entry name" value="Ribosomal_Su5_D2-typ_SF"/>
</dbReference>
<dbReference type="SUPFAM" id="SSF54980">
    <property type="entry name" value="EF-G C-terminal domain-like"/>
    <property type="match status" value="2"/>
</dbReference>
<dbReference type="Gene3D" id="3.40.50.300">
    <property type="entry name" value="P-loop containing nucleotide triphosphate hydrolases"/>
    <property type="match status" value="2"/>
</dbReference>
<evidence type="ECO:0000313" key="5">
    <source>
        <dbReference type="Proteomes" id="UP000887565"/>
    </source>
</evidence>
<dbReference type="InterPro" id="IPR004161">
    <property type="entry name" value="EFTu-like_2"/>
</dbReference>
<dbReference type="InterPro" id="IPR027417">
    <property type="entry name" value="P-loop_NTPase"/>
</dbReference>
<dbReference type="GO" id="GO:0005739">
    <property type="term" value="C:mitochondrion"/>
    <property type="evidence" value="ECO:0007669"/>
    <property type="project" value="TreeGrafter"/>
</dbReference>
<dbReference type="PROSITE" id="PS51722">
    <property type="entry name" value="G_TR_2"/>
    <property type="match status" value="1"/>
</dbReference>
<dbReference type="SUPFAM" id="SSF50447">
    <property type="entry name" value="Translation proteins"/>
    <property type="match status" value="1"/>
</dbReference>
<dbReference type="SMART" id="SM00838">
    <property type="entry name" value="EFG_C"/>
    <property type="match status" value="1"/>
</dbReference>
<dbReference type="PANTHER" id="PTHR43261:SF1">
    <property type="entry name" value="RIBOSOME-RELEASING FACTOR 2, MITOCHONDRIAL"/>
    <property type="match status" value="1"/>
</dbReference>
<dbReference type="InterPro" id="IPR041095">
    <property type="entry name" value="EFG_II"/>
</dbReference>
<dbReference type="SUPFAM" id="SSF52540">
    <property type="entry name" value="P-loop containing nucleoside triphosphate hydrolases"/>
    <property type="match status" value="1"/>
</dbReference>
<dbReference type="CDD" id="cd16262">
    <property type="entry name" value="EFG_III"/>
    <property type="match status" value="1"/>
</dbReference>
<dbReference type="Gene3D" id="3.30.70.870">
    <property type="entry name" value="Elongation Factor G (Translational Gtpase), domain 3"/>
    <property type="match status" value="1"/>
</dbReference>
<dbReference type="GO" id="GO:0032543">
    <property type="term" value="P:mitochondrial translation"/>
    <property type="evidence" value="ECO:0007669"/>
    <property type="project" value="TreeGrafter"/>
</dbReference>
<dbReference type="Pfam" id="PF00679">
    <property type="entry name" value="EFG_C"/>
    <property type="match status" value="1"/>
</dbReference>
<dbReference type="InterPro" id="IPR000795">
    <property type="entry name" value="T_Tr_GTP-bd_dom"/>
</dbReference>
<keyword evidence="2" id="KW-0648">Protein biosynthesis</keyword>
<dbReference type="GO" id="GO:0032790">
    <property type="term" value="P:ribosome disassembly"/>
    <property type="evidence" value="ECO:0007669"/>
    <property type="project" value="TreeGrafter"/>
</dbReference>
<evidence type="ECO:0000259" key="4">
    <source>
        <dbReference type="PROSITE" id="PS51722"/>
    </source>
</evidence>
<dbReference type="Pfam" id="PF00009">
    <property type="entry name" value="GTP_EFTU"/>
    <property type="match status" value="1"/>
</dbReference>
<organism evidence="5 6">
    <name type="scientific">Romanomermis culicivorax</name>
    <name type="common">Nematode worm</name>
    <dbReference type="NCBI Taxonomy" id="13658"/>
    <lineage>
        <taxon>Eukaryota</taxon>
        <taxon>Metazoa</taxon>
        <taxon>Ecdysozoa</taxon>
        <taxon>Nematoda</taxon>
        <taxon>Enoplea</taxon>
        <taxon>Dorylaimia</taxon>
        <taxon>Mermithida</taxon>
        <taxon>Mermithoidea</taxon>
        <taxon>Mermithidae</taxon>
        <taxon>Romanomermis</taxon>
    </lineage>
</organism>
<dbReference type="CDD" id="cd03713">
    <property type="entry name" value="EFG_mtEFG_C"/>
    <property type="match status" value="1"/>
</dbReference>
<evidence type="ECO:0000313" key="6">
    <source>
        <dbReference type="WBParaSite" id="nRc.2.0.1.t31668-RA"/>
    </source>
</evidence>
<dbReference type="Proteomes" id="UP000887565">
    <property type="component" value="Unplaced"/>
</dbReference>
<evidence type="ECO:0000256" key="1">
    <source>
        <dbReference type="ARBA" id="ARBA00022741"/>
    </source>
</evidence>
<reference evidence="6" key="1">
    <citation type="submission" date="2022-11" db="UniProtKB">
        <authorList>
            <consortium name="WormBaseParasite"/>
        </authorList>
    </citation>
    <scope>IDENTIFICATION</scope>
</reference>
<dbReference type="InterPro" id="IPR005225">
    <property type="entry name" value="Small_GTP-bd"/>
</dbReference>
<dbReference type="Pfam" id="PF03144">
    <property type="entry name" value="GTP_EFTU_D2"/>
    <property type="match status" value="1"/>
</dbReference>
<evidence type="ECO:0000256" key="3">
    <source>
        <dbReference type="ARBA" id="ARBA00023134"/>
    </source>
</evidence>
<dbReference type="InterPro" id="IPR035647">
    <property type="entry name" value="EFG_III/V"/>
</dbReference>
<dbReference type="InterPro" id="IPR000640">
    <property type="entry name" value="EFG_V-like"/>
</dbReference>
<dbReference type="PANTHER" id="PTHR43261">
    <property type="entry name" value="TRANSLATION ELONGATION FACTOR G-RELATED"/>
    <property type="match status" value="1"/>
</dbReference>
<dbReference type="GO" id="GO:0005525">
    <property type="term" value="F:GTP binding"/>
    <property type="evidence" value="ECO:0007669"/>
    <property type="project" value="UniProtKB-KW"/>
</dbReference>
<dbReference type="OMA" id="GPQFTFP"/>
<proteinExistence type="predicted"/>
<dbReference type="SUPFAM" id="SSF54211">
    <property type="entry name" value="Ribosomal protein S5 domain 2-like"/>
    <property type="match status" value="1"/>
</dbReference>
<name>A0A915K1F6_ROMCU</name>
<dbReference type="GO" id="GO:0003924">
    <property type="term" value="F:GTPase activity"/>
    <property type="evidence" value="ECO:0007669"/>
    <property type="project" value="InterPro"/>
</dbReference>
<dbReference type="WBParaSite" id="nRc.2.0.1.t31668-RA">
    <property type="protein sequence ID" value="nRc.2.0.1.t31668-RA"/>
    <property type="gene ID" value="nRc.2.0.1.g31668"/>
</dbReference>
<keyword evidence="3" id="KW-0342">GTP-binding</keyword>
<protein>
    <submittedName>
        <fullName evidence="6">Tr-type G domain-containing protein</fullName>
    </submittedName>
</protein>
<dbReference type="NCBIfam" id="TIGR00231">
    <property type="entry name" value="small_GTP"/>
    <property type="match status" value="1"/>
</dbReference>